<proteinExistence type="predicted"/>
<sequence length="726" mass="77522">MSLALLSGHPQGAGVGAMPVSTQGPGDALRAETPAQLMEGIRREATARLLPLLGETLRSERARVQKSLEAATGDSPARAMESEDLASLTVLAAELIQHEQKWQKALGEVFAVWPDPPVAQGHDAYSLLSDDELQAQLIGQPVAEALDRRFESVRDIIDRRLHTLAARLQYRGRPSNPLAARFLVESFLRAFDAGDCGRRLRAALLRRHEALLDGELAALYGWCNTRLAEAGCALAGDSDQAALIAGLGGSMDAVPANKTRIWETGNAVARAGAGASPASRLEAPRGNLLRRHARRQRDDRRAELDAAERSFLRDEFMSTLALLQADRLLPPGTSHAARLREGMYMVAGGLGIDRRTVAFDAEQDEAMTVVGALFDRLAERHTLGPAAREKLALLAVPWLHLALEDPQLFEPSSPPAMQVLSLLVELWDGTDGGDAQSLELQTLADRVADAILDAPHGDGRVFAAQLAQIDAALAAGRRRAEAVERRTWQALRGRERLDAARRQASFELQRRLEGRPLLPSVAGFLDVEWRQALAQAWLRDGDASDRYREVLSLGDALVESDGLAANDGGSAVADRLLGMLPALRDCCAQCGADPAATEARLAGLVAEHASPTPRQVHVPTAPAGDDAPLLPDDADLVAGLADTRFSEGQRFVQPGAAGVGRTLRLAWRSSLSGACLLVNASGTRELLLMPDALQAMIDSGHLQARPPNGGAVSEALSTLAARAGAA</sequence>
<name>A0A4R5U793_9GAMM</name>
<dbReference type="OrthoDB" id="6188167at2"/>
<dbReference type="Pfam" id="PF07793">
    <property type="entry name" value="DUF1631"/>
    <property type="match status" value="1"/>
</dbReference>
<protein>
    <submittedName>
        <fullName evidence="2">DUF1631 family protein</fullName>
    </submittedName>
</protein>
<dbReference type="Proteomes" id="UP000295543">
    <property type="component" value="Unassembled WGS sequence"/>
</dbReference>
<dbReference type="InterPro" id="IPR012434">
    <property type="entry name" value="DUF1631"/>
</dbReference>
<feature type="region of interest" description="Disordered" evidence="1">
    <location>
        <begin position="1"/>
        <end position="28"/>
    </location>
</feature>
<evidence type="ECO:0000256" key="1">
    <source>
        <dbReference type="SAM" id="MobiDB-lite"/>
    </source>
</evidence>
<gene>
    <name evidence="2" type="ORF">E2F49_13390</name>
</gene>
<accession>A0A4R5U793</accession>
<evidence type="ECO:0000313" key="3">
    <source>
        <dbReference type="Proteomes" id="UP000295543"/>
    </source>
</evidence>
<organism evidence="2 3">
    <name type="scientific">Luteimonas terrae</name>
    <dbReference type="NCBI Taxonomy" id="1530191"/>
    <lineage>
        <taxon>Bacteria</taxon>
        <taxon>Pseudomonadati</taxon>
        <taxon>Pseudomonadota</taxon>
        <taxon>Gammaproteobacteria</taxon>
        <taxon>Lysobacterales</taxon>
        <taxon>Lysobacteraceae</taxon>
        <taxon>Luteimonas</taxon>
    </lineage>
</organism>
<dbReference type="AlphaFoldDB" id="A0A4R5U793"/>
<reference evidence="2 3" key="1">
    <citation type="submission" date="2019-03" db="EMBL/GenBank/DDBJ databases">
        <title>Luteimonas zhaokaii sp.nov., isolated from the rectal contents of Plateau pika in Yushu, Qinghai Province, China.</title>
        <authorList>
            <person name="Zhang G."/>
        </authorList>
    </citation>
    <scope>NUCLEOTIDE SEQUENCE [LARGE SCALE GENOMIC DNA]</scope>
    <source>
        <strain evidence="2 3">THG-MD21</strain>
    </source>
</reference>
<keyword evidence="3" id="KW-1185">Reference proteome</keyword>
<dbReference type="EMBL" id="SMTG01000005">
    <property type="protein sequence ID" value="TDK30170.1"/>
    <property type="molecule type" value="Genomic_DNA"/>
</dbReference>
<evidence type="ECO:0000313" key="2">
    <source>
        <dbReference type="EMBL" id="TDK30170.1"/>
    </source>
</evidence>
<comment type="caution">
    <text evidence="2">The sequence shown here is derived from an EMBL/GenBank/DDBJ whole genome shotgun (WGS) entry which is preliminary data.</text>
</comment>